<feature type="transmembrane region" description="Helical" evidence="1">
    <location>
        <begin position="78"/>
        <end position="99"/>
    </location>
</feature>
<evidence type="ECO:0000256" key="1">
    <source>
        <dbReference type="SAM" id="Phobius"/>
    </source>
</evidence>
<comment type="caution">
    <text evidence="3">The sequence shown here is derived from an EMBL/GenBank/DDBJ whole genome shotgun (WGS) entry which is preliminary data.</text>
</comment>
<feature type="transmembrane region" description="Helical" evidence="1">
    <location>
        <begin position="212"/>
        <end position="240"/>
    </location>
</feature>
<sequence length="391" mass="42790">MKTWMLLVLFFAGLVSPLTAEEQVTAEPLAVSENHLPGVAVAQGITEITGVAISPLLGVSAVGSWQYFKAPADVRDDLPWYCQPWAWGTGFILLAMIFLKDTLGAAAPGILKKPFDMAELFENKASALVASAAFVPLVAREMSKGMEKVEVPAGMLGHEMMAAIDPAWWLVPTSLVAFGLVWVCSHAINVLIILSPFSLVDSMLKIARFGMLLTIGLMYWIAPWLGAALCVVIILIAAWLAPSALRLMIFGTRFAGDVLLPWRAKTTATPDRPHVFTLGSIGGLPSRTGGRLAMNGNGDLEFRYRRFCVMPETAVRLPDGERHIAKGLLSPAVFNGEEKQLLFLPRYRGREEMLVEVMHFKEVREHRLTRGLAAAKEWIRGALGSRRQIAG</sequence>
<feature type="chain" id="PRO_5046203776" evidence="2">
    <location>
        <begin position="21"/>
        <end position="391"/>
    </location>
</feature>
<proteinExistence type="predicted"/>
<evidence type="ECO:0000313" key="4">
    <source>
        <dbReference type="Proteomes" id="UP001596472"/>
    </source>
</evidence>
<keyword evidence="2" id="KW-0732">Signal</keyword>
<organism evidence="3 4">
    <name type="scientific">Haloferula chungangensis</name>
    <dbReference type="NCBI Taxonomy" id="1048331"/>
    <lineage>
        <taxon>Bacteria</taxon>
        <taxon>Pseudomonadati</taxon>
        <taxon>Verrucomicrobiota</taxon>
        <taxon>Verrucomicrobiia</taxon>
        <taxon>Verrucomicrobiales</taxon>
        <taxon>Verrucomicrobiaceae</taxon>
        <taxon>Haloferula</taxon>
    </lineage>
</organism>
<reference evidence="4" key="1">
    <citation type="journal article" date="2019" name="Int. J. Syst. Evol. Microbiol.">
        <title>The Global Catalogue of Microorganisms (GCM) 10K type strain sequencing project: providing services to taxonomists for standard genome sequencing and annotation.</title>
        <authorList>
            <consortium name="The Broad Institute Genomics Platform"/>
            <consortium name="The Broad Institute Genome Sequencing Center for Infectious Disease"/>
            <person name="Wu L."/>
            <person name="Ma J."/>
        </authorList>
    </citation>
    <scope>NUCLEOTIDE SEQUENCE [LARGE SCALE GENOMIC DNA]</scope>
    <source>
        <strain evidence="4">CGMCC 4.1467</strain>
    </source>
</reference>
<keyword evidence="1" id="KW-1133">Transmembrane helix</keyword>
<evidence type="ECO:0000256" key="2">
    <source>
        <dbReference type="SAM" id="SignalP"/>
    </source>
</evidence>
<dbReference type="Proteomes" id="UP001596472">
    <property type="component" value="Unassembled WGS sequence"/>
</dbReference>
<dbReference type="EMBL" id="JBHTBS010000006">
    <property type="protein sequence ID" value="MFC7337949.1"/>
    <property type="molecule type" value="Genomic_DNA"/>
</dbReference>
<feature type="signal peptide" evidence="2">
    <location>
        <begin position="1"/>
        <end position="20"/>
    </location>
</feature>
<gene>
    <name evidence="3" type="ORF">ACFQY0_12225</name>
</gene>
<feature type="transmembrane region" description="Helical" evidence="1">
    <location>
        <begin position="175"/>
        <end position="200"/>
    </location>
</feature>
<keyword evidence="1" id="KW-0472">Membrane</keyword>
<protein>
    <submittedName>
        <fullName evidence="3">Uncharacterized protein</fullName>
    </submittedName>
</protein>
<name>A0ABW2L6C5_9BACT</name>
<accession>A0ABW2L6C5</accession>
<dbReference type="RefSeq" id="WP_379712742.1">
    <property type="nucleotide sequence ID" value="NZ_JBHTBS010000006.1"/>
</dbReference>
<keyword evidence="1" id="KW-0812">Transmembrane</keyword>
<keyword evidence="4" id="KW-1185">Reference proteome</keyword>
<evidence type="ECO:0000313" key="3">
    <source>
        <dbReference type="EMBL" id="MFC7337949.1"/>
    </source>
</evidence>